<accession>A0AAV5MXM6</accession>
<dbReference type="Pfam" id="PF14354">
    <property type="entry name" value="Lar_restr_allev"/>
    <property type="match status" value="1"/>
</dbReference>
<organism evidence="1 2">
    <name type="scientific">Leminorella grimontii</name>
    <dbReference type="NCBI Taxonomy" id="82981"/>
    <lineage>
        <taxon>Bacteria</taxon>
        <taxon>Pseudomonadati</taxon>
        <taxon>Pseudomonadota</taxon>
        <taxon>Gammaproteobacteria</taxon>
        <taxon>Enterobacterales</taxon>
        <taxon>Budviciaceae</taxon>
        <taxon>Leminorella</taxon>
    </lineage>
</organism>
<comment type="caution">
    <text evidence="1">The sequence shown here is derived from an EMBL/GenBank/DDBJ whole genome shotgun (WGS) entry which is preliminary data.</text>
</comment>
<dbReference type="NCBIfam" id="TIGR03655">
    <property type="entry name" value="anti_R_Lar"/>
    <property type="match status" value="1"/>
</dbReference>
<evidence type="ECO:0000313" key="1">
    <source>
        <dbReference type="EMBL" id="GKX54065.1"/>
    </source>
</evidence>
<dbReference type="RefSeq" id="WP_071783416.1">
    <property type="nucleotide sequence ID" value="NZ_BRLH01000001.1"/>
</dbReference>
<dbReference type="InterPro" id="IPR019908">
    <property type="entry name" value="Toxin_RalR"/>
</dbReference>
<protein>
    <recommendedName>
        <fullName evidence="3">Restriction alleviation protein, Lar family</fullName>
    </recommendedName>
</protein>
<proteinExistence type="predicted"/>
<evidence type="ECO:0008006" key="3">
    <source>
        <dbReference type="Google" id="ProtNLM"/>
    </source>
</evidence>
<keyword evidence="2" id="KW-1185">Reference proteome</keyword>
<evidence type="ECO:0000313" key="2">
    <source>
        <dbReference type="Proteomes" id="UP001058124"/>
    </source>
</evidence>
<gene>
    <name evidence="1" type="ORF">SOASR030_01770</name>
</gene>
<dbReference type="AlphaFoldDB" id="A0AAV5MXM6"/>
<reference evidence="1" key="1">
    <citation type="submission" date="2022-06" db="EMBL/GenBank/DDBJ databases">
        <title>Draft genome sequences of Leminorella grimontii str. JCM5902.</title>
        <authorList>
            <person name="Wakabayashi Y."/>
            <person name="Kojima K."/>
        </authorList>
    </citation>
    <scope>NUCLEOTIDE SEQUENCE</scope>
    <source>
        <strain evidence="1">JCM 5902</strain>
    </source>
</reference>
<name>A0AAV5MXM6_9GAMM</name>
<dbReference type="Proteomes" id="UP001058124">
    <property type="component" value="Unassembled WGS sequence"/>
</dbReference>
<sequence>MSEKLKPCPFCGSDNVHITRTAGSLHDETGSFYYVSCSSCCAKSGSEFSPGGRYTNDLYKAVCDRWNKRAN</sequence>
<dbReference type="EMBL" id="BRLH01000001">
    <property type="protein sequence ID" value="GKX54065.1"/>
    <property type="molecule type" value="Genomic_DNA"/>
</dbReference>